<feature type="compositionally biased region" description="Polar residues" evidence="6">
    <location>
        <begin position="180"/>
        <end position="190"/>
    </location>
</feature>
<evidence type="ECO:0000259" key="7">
    <source>
        <dbReference type="PROSITE" id="PS50203"/>
    </source>
</evidence>
<evidence type="ECO:0000256" key="2">
    <source>
        <dbReference type="ARBA" id="ARBA00022670"/>
    </source>
</evidence>
<keyword evidence="9" id="KW-1185">Reference proteome</keyword>
<dbReference type="SMART" id="SM00720">
    <property type="entry name" value="calpain_III"/>
    <property type="match status" value="1"/>
</dbReference>
<dbReference type="PANTHER" id="PTHR46143">
    <property type="entry name" value="CALPAIN-7"/>
    <property type="match status" value="1"/>
</dbReference>
<sequence length="838" mass="95670">MTDISVKDFMQDAADLAGRAISQDKLGNHDVAVYFYRESINLLNRTRGELHRRHQEADQQHAVAISERICSIETKIQEYQRRINELETISKRKQEQEIEKPKKSDDELDLERAKFLVSQALEEDECGNDGEAVKLYTEAVQLCLQTKRERKIDAQLARQIESLAKQALDRAEIIKGVRGTNISDNSNSSTHRPEFSRMQASAGVDENEGTPSTESKTLIVPGKGGYTEEEKKVLLSTSRVNGVDYLPFMQVDLQEKFAFPLPFSDQDGLLTLSPKQKKNFARWARPSEIWSNPRMFERIDCFSIKQTIVSDCSVVASLSISALYEKRFGKKLITPIIYPQNRNGVPVYNPCGKYLVKLNVNGVWRKVIIDDLLPVGRHGELLCSYSNNKGELWVSLLEKAYLKVMGGYDFPGSNSNIDLHALTGWIPERLSINGKESQTEFNKEKAFQKMHSRLHKGDVLITVATGEMTSQEEERTGLVATHAYAVLDIQERLGVRLFLLKNPWSHVRWKGNYSELDVVHWTEEMKKEFKYDPNSASMFDNGVFWIDYDSLIHFYDVIYMSWNPTLFSYTYCVHRTWDSGSGPVKDVYNIGENPQYRLEVRSQSSSAVWCVLTRHITELEDFKYNREYITLLVYDTDGKRVYYPHDPPPIIDGVRINSPHYLCKIILPSAVSKRYTLVVSQYEKMKTIHYTLRAYSSCPFSLQEIKNPCKYTKQVTGEWKGITAGGCANHPNTYKNNPCYQITFKSALNGHTMLVELRGPKVYDVGFDIMCSNVVDVKAPGFFNKKSSGPFRPGFVILECENVPSGVYNVIPATFKPNCEGPFFLKVQCTSEFSLKLL</sequence>
<dbReference type="CDD" id="cd00044">
    <property type="entry name" value="CysPc"/>
    <property type="match status" value="1"/>
</dbReference>
<feature type="active site" evidence="5">
    <location>
        <position position="312"/>
    </location>
</feature>
<dbReference type="Gene3D" id="3.90.70.10">
    <property type="entry name" value="Cysteine proteinases"/>
    <property type="match status" value="1"/>
</dbReference>
<evidence type="ECO:0000256" key="6">
    <source>
        <dbReference type="SAM" id="MobiDB-lite"/>
    </source>
</evidence>
<evidence type="ECO:0000256" key="1">
    <source>
        <dbReference type="ARBA" id="ARBA00007623"/>
    </source>
</evidence>
<keyword evidence="3 5" id="KW-0378">Hydrolase</keyword>
<evidence type="ECO:0000313" key="9">
    <source>
        <dbReference type="Proteomes" id="UP001642540"/>
    </source>
</evidence>
<dbReference type="InterPro" id="IPR038765">
    <property type="entry name" value="Papain-like_cys_pep_sf"/>
</dbReference>
<reference evidence="8 9" key="1">
    <citation type="submission" date="2024-08" db="EMBL/GenBank/DDBJ databases">
        <authorList>
            <person name="Cucini C."/>
            <person name="Frati F."/>
        </authorList>
    </citation>
    <scope>NUCLEOTIDE SEQUENCE [LARGE SCALE GENOMIC DNA]</scope>
</reference>
<dbReference type="InterPro" id="IPR022682">
    <property type="entry name" value="Calpain_domain_III"/>
</dbReference>
<dbReference type="SUPFAM" id="SSF54001">
    <property type="entry name" value="Cysteine proteinases"/>
    <property type="match status" value="1"/>
</dbReference>
<dbReference type="Pfam" id="PF00648">
    <property type="entry name" value="Peptidase_C2"/>
    <property type="match status" value="1"/>
</dbReference>
<evidence type="ECO:0000256" key="4">
    <source>
        <dbReference type="ARBA" id="ARBA00022807"/>
    </source>
</evidence>
<evidence type="ECO:0000256" key="5">
    <source>
        <dbReference type="PROSITE-ProRule" id="PRU00239"/>
    </source>
</evidence>
<dbReference type="InterPro" id="IPR036213">
    <property type="entry name" value="Calpain_III_sf"/>
</dbReference>
<dbReference type="EMBL" id="CAXLJM020000027">
    <property type="protein sequence ID" value="CAL8094585.1"/>
    <property type="molecule type" value="Genomic_DNA"/>
</dbReference>
<proteinExistence type="inferred from homology"/>
<dbReference type="InterPro" id="IPR007330">
    <property type="entry name" value="MIT_dom"/>
</dbReference>
<dbReference type="Pfam" id="PF04212">
    <property type="entry name" value="MIT"/>
    <property type="match status" value="1"/>
</dbReference>
<comment type="caution">
    <text evidence="8">The sequence shown here is derived from an EMBL/GenBank/DDBJ whole genome shotgun (WGS) entry which is preliminary data.</text>
</comment>
<feature type="domain" description="Calpain catalytic" evidence="7">
    <location>
        <begin position="262"/>
        <end position="564"/>
    </location>
</feature>
<dbReference type="Gene3D" id="2.60.120.380">
    <property type="match status" value="2"/>
</dbReference>
<dbReference type="PROSITE" id="PS50203">
    <property type="entry name" value="CALPAIN_CAT"/>
    <property type="match status" value="1"/>
</dbReference>
<dbReference type="InterPro" id="IPR051297">
    <property type="entry name" value="PalB/RIM13"/>
</dbReference>
<dbReference type="InterPro" id="IPR022683">
    <property type="entry name" value="Calpain_III"/>
</dbReference>
<dbReference type="SMART" id="SM00745">
    <property type="entry name" value="MIT"/>
    <property type="match status" value="2"/>
</dbReference>
<feature type="region of interest" description="Disordered" evidence="6">
    <location>
        <begin position="179"/>
        <end position="222"/>
    </location>
</feature>
<name>A0ABP1QFW4_9HEXA</name>
<dbReference type="PANTHER" id="PTHR46143:SF1">
    <property type="entry name" value="CALPAIN-7"/>
    <property type="match status" value="1"/>
</dbReference>
<dbReference type="Gene3D" id="1.20.58.80">
    <property type="entry name" value="Phosphotransferase system, lactose/cellobiose-type IIA subunit"/>
    <property type="match status" value="2"/>
</dbReference>
<gene>
    <name evidence="8" type="ORF">ODALV1_LOCUS8826</name>
</gene>
<evidence type="ECO:0000256" key="3">
    <source>
        <dbReference type="ARBA" id="ARBA00022801"/>
    </source>
</evidence>
<keyword evidence="4 5" id="KW-0788">Thiol protease</keyword>
<organism evidence="8 9">
    <name type="scientific">Orchesella dallaii</name>
    <dbReference type="NCBI Taxonomy" id="48710"/>
    <lineage>
        <taxon>Eukaryota</taxon>
        <taxon>Metazoa</taxon>
        <taxon>Ecdysozoa</taxon>
        <taxon>Arthropoda</taxon>
        <taxon>Hexapoda</taxon>
        <taxon>Collembola</taxon>
        <taxon>Entomobryomorpha</taxon>
        <taxon>Entomobryoidea</taxon>
        <taxon>Orchesellidae</taxon>
        <taxon>Orchesellinae</taxon>
        <taxon>Orchesella</taxon>
    </lineage>
</organism>
<accession>A0ABP1QFW4</accession>
<dbReference type="InterPro" id="IPR001300">
    <property type="entry name" value="Peptidase_C2_calpain_cat"/>
</dbReference>
<dbReference type="SMART" id="SM00230">
    <property type="entry name" value="CysPc"/>
    <property type="match status" value="1"/>
</dbReference>
<dbReference type="PRINTS" id="PR00704">
    <property type="entry name" value="CALPAIN"/>
</dbReference>
<dbReference type="InterPro" id="IPR036181">
    <property type="entry name" value="MIT_dom_sf"/>
</dbReference>
<dbReference type="SUPFAM" id="SSF116846">
    <property type="entry name" value="MIT domain"/>
    <property type="match status" value="2"/>
</dbReference>
<feature type="active site" evidence="5">
    <location>
        <position position="502"/>
    </location>
</feature>
<comment type="similarity">
    <text evidence="1">Belongs to the peptidase C2 family.</text>
</comment>
<protein>
    <recommendedName>
        <fullName evidence="7">Calpain catalytic domain-containing protein</fullName>
    </recommendedName>
</protein>
<keyword evidence="2 5" id="KW-0645">Protease</keyword>
<dbReference type="Pfam" id="PF01067">
    <property type="entry name" value="Calpain_III"/>
    <property type="match status" value="1"/>
</dbReference>
<dbReference type="InterPro" id="IPR022684">
    <property type="entry name" value="Calpain_cysteine_protease"/>
</dbReference>
<dbReference type="Proteomes" id="UP001642540">
    <property type="component" value="Unassembled WGS sequence"/>
</dbReference>
<evidence type="ECO:0000313" key="8">
    <source>
        <dbReference type="EMBL" id="CAL8094585.1"/>
    </source>
</evidence>
<dbReference type="SUPFAM" id="SSF49758">
    <property type="entry name" value="Calpain large subunit, middle domain (domain III)"/>
    <property type="match status" value="2"/>
</dbReference>
<feature type="active site" evidence="5">
    <location>
        <position position="482"/>
    </location>
</feature>